<reference evidence="3 4" key="1">
    <citation type="submission" date="2018-09" db="EMBL/GenBank/DDBJ databases">
        <authorList>
            <person name="Zeman M."/>
            <person name="Pardy F."/>
        </authorList>
    </citation>
    <scope>NUCLEOTIDE SEQUENCE [LARGE SCALE GENOMIC DNA]</scope>
    <source>
        <strain evidence="3 4">CCM 8852</strain>
    </source>
</reference>
<dbReference type="InterPro" id="IPR001296">
    <property type="entry name" value="Glyco_trans_1"/>
</dbReference>
<reference evidence="3 4" key="2">
    <citation type="submission" date="2019-01" db="EMBL/GenBank/DDBJ databases">
        <title>Hymenobacter humicola sp. nov., isolated from soils in Antarctica.</title>
        <authorList>
            <person name="Sedlacek I."/>
            <person name="Holochova P."/>
            <person name="Kralova S."/>
            <person name="Pantucek R."/>
            <person name="Stankova E."/>
            <person name="Vrbovska V."/>
            <person name="Kristofova L."/>
            <person name="Svec P."/>
            <person name="Busse H.-J."/>
        </authorList>
    </citation>
    <scope>NUCLEOTIDE SEQUENCE [LARGE SCALE GENOMIC DNA]</scope>
    <source>
        <strain evidence="3 4">CCM 8852</strain>
    </source>
</reference>
<proteinExistence type="predicted"/>
<evidence type="ECO:0000259" key="2">
    <source>
        <dbReference type="Pfam" id="PF13439"/>
    </source>
</evidence>
<protein>
    <submittedName>
        <fullName evidence="3">Glycosyltransferase family 1 protein</fullName>
    </submittedName>
</protein>
<dbReference type="Gene3D" id="3.40.50.2000">
    <property type="entry name" value="Glycogen Phosphorylase B"/>
    <property type="match status" value="2"/>
</dbReference>
<evidence type="ECO:0000259" key="1">
    <source>
        <dbReference type="Pfam" id="PF00534"/>
    </source>
</evidence>
<dbReference type="InterPro" id="IPR028098">
    <property type="entry name" value="Glyco_trans_4-like_N"/>
</dbReference>
<dbReference type="AlphaFoldDB" id="A0A418R7Q2"/>
<name>A0A418R7Q2_9BACT</name>
<keyword evidence="3" id="KW-0808">Transferase</keyword>
<keyword evidence="4" id="KW-1185">Reference proteome</keyword>
<dbReference type="PANTHER" id="PTHR12526:SF635">
    <property type="entry name" value="GLYCOSYL TRANSFERASE GROUP 1"/>
    <property type="match status" value="1"/>
</dbReference>
<dbReference type="SUPFAM" id="SSF53756">
    <property type="entry name" value="UDP-Glycosyltransferase/glycogen phosphorylase"/>
    <property type="match status" value="1"/>
</dbReference>
<gene>
    <name evidence="3" type="ORF">D0T11_02490</name>
</gene>
<dbReference type="Pfam" id="PF00534">
    <property type="entry name" value="Glycos_transf_1"/>
    <property type="match status" value="1"/>
</dbReference>
<dbReference type="OrthoDB" id="9806653at2"/>
<dbReference type="CDD" id="cd03801">
    <property type="entry name" value="GT4_PimA-like"/>
    <property type="match status" value="1"/>
</dbReference>
<dbReference type="EMBL" id="QYCN01000003">
    <property type="protein sequence ID" value="RIY13321.1"/>
    <property type="molecule type" value="Genomic_DNA"/>
</dbReference>
<dbReference type="Pfam" id="PF13439">
    <property type="entry name" value="Glyco_transf_4"/>
    <property type="match status" value="1"/>
</dbReference>
<accession>A0A418R7Q2</accession>
<feature type="domain" description="Glycosyl transferase family 1" evidence="1">
    <location>
        <begin position="239"/>
        <end position="399"/>
    </location>
</feature>
<dbReference type="Proteomes" id="UP000284250">
    <property type="component" value="Unassembled WGS sequence"/>
</dbReference>
<feature type="domain" description="Glycosyltransferase subfamily 4-like N-terminal" evidence="2">
    <location>
        <begin position="62"/>
        <end position="217"/>
    </location>
</feature>
<evidence type="ECO:0000313" key="3">
    <source>
        <dbReference type="EMBL" id="RIY13321.1"/>
    </source>
</evidence>
<comment type="caution">
    <text evidence="3">The sequence shown here is derived from an EMBL/GenBank/DDBJ whole genome shotgun (WGS) entry which is preliminary data.</text>
</comment>
<dbReference type="GO" id="GO:0016757">
    <property type="term" value="F:glycosyltransferase activity"/>
    <property type="evidence" value="ECO:0007669"/>
    <property type="project" value="InterPro"/>
</dbReference>
<organism evidence="3 4">
    <name type="scientific">Hymenobacter rubripertinctus</name>
    <dbReference type="NCBI Taxonomy" id="2029981"/>
    <lineage>
        <taxon>Bacteria</taxon>
        <taxon>Pseudomonadati</taxon>
        <taxon>Bacteroidota</taxon>
        <taxon>Cytophagia</taxon>
        <taxon>Cytophagales</taxon>
        <taxon>Hymenobacteraceae</taxon>
        <taxon>Hymenobacter</taxon>
    </lineage>
</organism>
<evidence type="ECO:0000313" key="4">
    <source>
        <dbReference type="Proteomes" id="UP000284250"/>
    </source>
</evidence>
<dbReference type="PANTHER" id="PTHR12526">
    <property type="entry name" value="GLYCOSYLTRANSFERASE"/>
    <property type="match status" value="1"/>
</dbReference>
<sequence length="423" mass="46338">MEGGMSLWRSISRRGRSGCAVPFLNRTAQLLRPLREMVAAYLRPMNKQSPFPLSILCLSESWGGLELNTARFAGWMRARGWPVQVITRAGSPLAARAAELGATVVALDNRWKALDVPAAGRLAGLLRGFGTGALLISRNGDLGLAVLCKRLFLPKLPLIYQQHMQLGLAKRGLVHTLRYRALAAWLAPLPGLARQVLEKTRLPADRLHVVPLGVELEKFADEQLTTAEARRQLNLTLPPETVLLGLIGRLDDGKGQDFVVEALAGLRRQFPQLHLLLVGEPTRNEGTAYADALHARIRALNLTDVVHLRGFTPQPEVAYRALDISITASTNETYGMVTIEALAAARPVLGAAAGGTRELLADNRTGLLFTLRDEDSFGAAVARLLREPGLRERLGREGQREALATYSHHRQCELTEEILRAVV</sequence>